<evidence type="ECO:0000313" key="14">
    <source>
        <dbReference type="Proteomes" id="UP000027138"/>
    </source>
</evidence>
<evidence type="ECO:0000256" key="6">
    <source>
        <dbReference type="ARBA" id="ARBA00022974"/>
    </source>
</evidence>
<evidence type="ECO:0000256" key="4">
    <source>
        <dbReference type="ARBA" id="ARBA00022622"/>
    </source>
</evidence>
<keyword evidence="7" id="KW-0472">Membrane</keyword>
<comment type="similarity">
    <text evidence="2">Belongs to the fasciclin-like AGP family.</text>
</comment>
<evidence type="ECO:0000259" key="12">
    <source>
        <dbReference type="PROSITE" id="PS50213"/>
    </source>
</evidence>
<protein>
    <recommendedName>
        <fullName evidence="12">FAS1 domain-containing protein</fullName>
    </recommendedName>
</protein>
<evidence type="ECO:0000256" key="11">
    <source>
        <dbReference type="SAM" id="SignalP"/>
    </source>
</evidence>
<dbReference type="GO" id="GO:0005886">
    <property type="term" value="C:plasma membrane"/>
    <property type="evidence" value="ECO:0007669"/>
    <property type="project" value="UniProtKB-SubCell"/>
</dbReference>
<sequence>MKQQTLFSFSLVLLCFYCTKTLAQSPAAAPAPATKPPATKPPAKAKPSPPPPTPPAATAPAPALVPVQPSKGPLNVVKVLQKAGHFTFFVRLIKTTQEDIQLFSQLNASTDGVTIFAPYDAAFSSIIKSGTLNSLSDQEKRELVQFHIIPRFLSTSQFQTVSNPLKSLAGASSRLALNVTTSDNLVNVSTGLTKTYVSAIVYTDGKVAIYQVDKVLLPIDLFAPKPPAPAPAPTKATKEDSTAAESPVVPKDNTSGAMKFIVHDSLVILGVIGMASAIFL</sequence>
<evidence type="ECO:0000256" key="8">
    <source>
        <dbReference type="ARBA" id="ARBA00023180"/>
    </source>
</evidence>
<feature type="chain" id="PRO_5001640277" description="FAS1 domain-containing protein" evidence="11">
    <location>
        <begin position="24"/>
        <end position="280"/>
    </location>
</feature>
<name>A0A067LA09_JATCU</name>
<keyword evidence="8" id="KW-0325">Glycoprotein</keyword>
<accession>A0A067LA09</accession>
<keyword evidence="6" id="KW-0654">Proteoglycan</keyword>
<dbReference type="FunFam" id="2.30.180.10:FF:000006">
    <property type="entry name" value="Fasciclin-like arabinogalactan protein 11"/>
    <property type="match status" value="1"/>
</dbReference>
<evidence type="ECO:0000256" key="1">
    <source>
        <dbReference type="ARBA" id="ARBA00004609"/>
    </source>
</evidence>
<gene>
    <name evidence="13" type="ORF">JCGZ_05545</name>
</gene>
<dbReference type="AlphaFoldDB" id="A0A067LA09"/>
<dbReference type="SUPFAM" id="SSF82153">
    <property type="entry name" value="FAS1 domain"/>
    <property type="match status" value="1"/>
</dbReference>
<keyword evidence="14" id="KW-1185">Reference proteome</keyword>
<feature type="signal peptide" evidence="11">
    <location>
        <begin position="1"/>
        <end position="23"/>
    </location>
</feature>
<feature type="region of interest" description="Disordered" evidence="10">
    <location>
        <begin position="28"/>
        <end position="64"/>
    </location>
</feature>
<dbReference type="STRING" id="180498.A0A067LA09"/>
<comment type="function">
    <text evidence="9">May be a cell surface adhesion protein.</text>
</comment>
<dbReference type="Proteomes" id="UP000027138">
    <property type="component" value="Unassembled WGS sequence"/>
</dbReference>
<dbReference type="PANTHER" id="PTHR32077:SF49">
    <property type="entry name" value="FAS1 DOMAIN-CONTAINING PROTEIN"/>
    <property type="match status" value="1"/>
</dbReference>
<keyword evidence="3" id="KW-1003">Cell membrane</keyword>
<dbReference type="GO" id="GO:0098552">
    <property type="term" value="C:side of membrane"/>
    <property type="evidence" value="ECO:0007669"/>
    <property type="project" value="UniProtKB-KW"/>
</dbReference>
<organism evidence="13 14">
    <name type="scientific">Jatropha curcas</name>
    <name type="common">Barbados nut</name>
    <dbReference type="NCBI Taxonomy" id="180498"/>
    <lineage>
        <taxon>Eukaryota</taxon>
        <taxon>Viridiplantae</taxon>
        <taxon>Streptophyta</taxon>
        <taxon>Embryophyta</taxon>
        <taxon>Tracheophyta</taxon>
        <taxon>Spermatophyta</taxon>
        <taxon>Magnoliopsida</taxon>
        <taxon>eudicotyledons</taxon>
        <taxon>Gunneridae</taxon>
        <taxon>Pentapetalae</taxon>
        <taxon>rosids</taxon>
        <taxon>fabids</taxon>
        <taxon>Malpighiales</taxon>
        <taxon>Euphorbiaceae</taxon>
        <taxon>Crotonoideae</taxon>
        <taxon>Jatropheae</taxon>
        <taxon>Jatropha</taxon>
    </lineage>
</organism>
<dbReference type="PROSITE" id="PS50213">
    <property type="entry name" value="FAS1"/>
    <property type="match status" value="1"/>
</dbReference>
<evidence type="ECO:0000256" key="2">
    <source>
        <dbReference type="ARBA" id="ARBA00007843"/>
    </source>
</evidence>
<evidence type="ECO:0000256" key="3">
    <source>
        <dbReference type="ARBA" id="ARBA00022475"/>
    </source>
</evidence>
<dbReference type="InterPro" id="IPR036378">
    <property type="entry name" value="FAS1_dom_sf"/>
</dbReference>
<dbReference type="KEGG" id="jcu:105628328"/>
<evidence type="ECO:0000256" key="9">
    <source>
        <dbReference type="ARBA" id="ARBA00024686"/>
    </source>
</evidence>
<dbReference type="Pfam" id="PF02469">
    <property type="entry name" value="Fasciclin"/>
    <property type="match status" value="1"/>
</dbReference>
<dbReference type="PANTHER" id="PTHR32077">
    <property type="entry name" value="FASCICLIN-LIKE ARABINOGALACTAN PROTEIN"/>
    <property type="match status" value="1"/>
</dbReference>
<feature type="region of interest" description="Disordered" evidence="10">
    <location>
        <begin position="228"/>
        <end position="249"/>
    </location>
</feature>
<dbReference type="InterPro" id="IPR000782">
    <property type="entry name" value="FAS1_domain"/>
</dbReference>
<keyword evidence="4" id="KW-0449">Lipoprotein</keyword>
<feature type="domain" description="FAS1" evidence="12">
    <location>
        <begin position="73"/>
        <end position="216"/>
    </location>
</feature>
<dbReference type="Gene3D" id="2.30.180.10">
    <property type="entry name" value="FAS1 domain"/>
    <property type="match status" value="1"/>
</dbReference>
<dbReference type="InterPro" id="IPR045003">
    <property type="entry name" value="FLA_A"/>
</dbReference>
<comment type="subcellular location">
    <subcellularLocation>
        <location evidence="1">Cell membrane</location>
        <topology evidence="1">Lipid-anchor</topology>
        <topology evidence="1">GPI-anchor</topology>
    </subcellularLocation>
</comment>
<dbReference type="OrthoDB" id="286301at2759"/>
<evidence type="ECO:0000256" key="10">
    <source>
        <dbReference type="SAM" id="MobiDB-lite"/>
    </source>
</evidence>
<dbReference type="GO" id="GO:0009834">
    <property type="term" value="P:plant-type secondary cell wall biogenesis"/>
    <property type="evidence" value="ECO:0007669"/>
    <property type="project" value="TreeGrafter"/>
</dbReference>
<reference evidence="13 14" key="1">
    <citation type="journal article" date="2014" name="PLoS ONE">
        <title>Global Analysis of Gene Expression Profiles in Physic Nut (Jatropha curcas L.) Seedlings Exposed to Salt Stress.</title>
        <authorList>
            <person name="Zhang L."/>
            <person name="Zhang C."/>
            <person name="Wu P."/>
            <person name="Chen Y."/>
            <person name="Li M."/>
            <person name="Jiang H."/>
            <person name="Wu G."/>
        </authorList>
    </citation>
    <scope>NUCLEOTIDE SEQUENCE [LARGE SCALE GENOMIC DNA]</scope>
    <source>
        <strain evidence="14">cv. GZQX0401</strain>
        <tissue evidence="13">Young leaves</tissue>
    </source>
</reference>
<feature type="compositionally biased region" description="Pro residues" evidence="10">
    <location>
        <begin position="47"/>
        <end position="57"/>
    </location>
</feature>
<proteinExistence type="inferred from homology"/>
<dbReference type="SMART" id="SM00554">
    <property type="entry name" value="FAS1"/>
    <property type="match status" value="1"/>
</dbReference>
<keyword evidence="5 11" id="KW-0732">Signal</keyword>
<dbReference type="EMBL" id="KK914256">
    <property type="protein sequence ID" value="KDP44078.1"/>
    <property type="molecule type" value="Genomic_DNA"/>
</dbReference>
<evidence type="ECO:0000256" key="5">
    <source>
        <dbReference type="ARBA" id="ARBA00022729"/>
    </source>
</evidence>
<evidence type="ECO:0000256" key="7">
    <source>
        <dbReference type="ARBA" id="ARBA00023136"/>
    </source>
</evidence>
<evidence type="ECO:0000313" key="13">
    <source>
        <dbReference type="EMBL" id="KDP44078.1"/>
    </source>
</evidence>
<keyword evidence="4" id="KW-0336">GPI-anchor</keyword>